<dbReference type="RefSeq" id="WP_171217649.1">
    <property type="nucleotide sequence ID" value="NZ_JABEPP010000002.1"/>
</dbReference>
<dbReference type="InterPro" id="IPR036514">
    <property type="entry name" value="SGNH_hydro_sf"/>
</dbReference>
<dbReference type="SUPFAM" id="SSF52266">
    <property type="entry name" value="SGNH hydrolase"/>
    <property type="match status" value="1"/>
</dbReference>
<evidence type="ECO:0000259" key="1">
    <source>
        <dbReference type="Pfam" id="PF13472"/>
    </source>
</evidence>
<protein>
    <submittedName>
        <fullName evidence="2">SGNH/GDSL hydrolase family protein</fullName>
    </submittedName>
</protein>
<dbReference type="EMBL" id="JABEPP010000002">
    <property type="protein sequence ID" value="NNM72153.1"/>
    <property type="molecule type" value="Genomic_DNA"/>
</dbReference>
<dbReference type="Pfam" id="PF13472">
    <property type="entry name" value="Lipase_GDSL_2"/>
    <property type="match status" value="1"/>
</dbReference>
<accession>A0A849IE39</accession>
<evidence type="ECO:0000313" key="3">
    <source>
        <dbReference type="Proteomes" id="UP000564885"/>
    </source>
</evidence>
<comment type="caution">
    <text evidence="2">The sequence shown here is derived from an EMBL/GenBank/DDBJ whole genome shotgun (WGS) entry which is preliminary data.</text>
</comment>
<dbReference type="Gene3D" id="3.40.50.1110">
    <property type="entry name" value="SGNH hydrolase"/>
    <property type="match status" value="1"/>
</dbReference>
<feature type="domain" description="SGNH hydrolase-type esterase" evidence="1">
    <location>
        <begin position="6"/>
        <end position="173"/>
    </location>
</feature>
<sequence length="210" mass="22248">MPHLVLLGDSIFDNKAYVAGGPDVVAQVRDDLPAGWTATLCAVDGATTAGVRSQLARVPADATHLVLSIGGNDALGQSGVLARGARSVAEVLETLGEIGRGFERDYRAMLDLVLARGLPTALCTIYNPSYPEPARQRISVAALTFMNDPIVRIAAEHGLPLIDLRLVCTDPADYANPIEPSSRGGEKIAAAISGLVLNHDFRTRRSVIVR</sequence>
<organism evidence="2 3">
    <name type="scientific">Enterovirga aerilata</name>
    <dbReference type="NCBI Taxonomy" id="2730920"/>
    <lineage>
        <taxon>Bacteria</taxon>
        <taxon>Pseudomonadati</taxon>
        <taxon>Pseudomonadota</taxon>
        <taxon>Alphaproteobacteria</taxon>
        <taxon>Hyphomicrobiales</taxon>
        <taxon>Methylobacteriaceae</taxon>
        <taxon>Enterovirga</taxon>
    </lineage>
</organism>
<name>A0A849IE39_9HYPH</name>
<evidence type="ECO:0000313" key="2">
    <source>
        <dbReference type="EMBL" id="NNM72153.1"/>
    </source>
</evidence>
<gene>
    <name evidence="2" type="ORF">HJG44_07055</name>
</gene>
<dbReference type="GO" id="GO:0016788">
    <property type="term" value="F:hydrolase activity, acting on ester bonds"/>
    <property type="evidence" value="ECO:0007669"/>
    <property type="project" value="UniProtKB-ARBA"/>
</dbReference>
<reference evidence="2 3" key="1">
    <citation type="submission" date="2020-04" db="EMBL/GenBank/DDBJ databases">
        <title>Enterovirga sp. isolate from soil.</title>
        <authorList>
            <person name="Chea S."/>
            <person name="Kim D.-U."/>
        </authorList>
    </citation>
    <scope>NUCLEOTIDE SEQUENCE [LARGE SCALE GENOMIC DNA]</scope>
    <source>
        <strain evidence="2 3">DB1703</strain>
    </source>
</reference>
<keyword evidence="2" id="KW-0378">Hydrolase</keyword>
<dbReference type="AlphaFoldDB" id="A0A849IE39"/>
<keyword evidence="3" id="KW-1185">Reference proteome</keyword>
<proteinExistence type="predicted"/>
<dbReference type="Proteomes" id="UP000564885">
    <property type="component" value="Unassembled WGS sequence"/>
</dbReference>
<dbReference type="InterPro" id="IPR013830">
    <property type="entry name" value="SGNH_hydro"/>
</dbReference>